<organism evidence="1 2">
    <name type="scientific">Iningainema tapete BLCC-T55</name>
    <dbReference type="NCBI Taxonomy" id="2748662"/>
    <lineage>
        <taxon>Bacteria</taxon>
        <taxon>Bacillati</taxon>
        <taxon>Cyanobacteriota</taxon>
        <taxon>Cyanophyceae</taxon>
        <taxon>Nostocales</taxon>
        <taxon>Scytonemataceae</taxon>
        <taxon>Iningainema tapete</taxon>
    </lineage>
</organism>
<name>A0A8J6XG59_9CYAN</name>
<accession>A0A8J6XG59</accession>
<sequence>MAALELEQILNTLRSLPSEAVAQVVNVGVETLVRRSTATQSSLTKSA</sequence>
<gene>
    <name evidence="1" type="ORF">ICL16_10585</name>
</gene>
<keyword evidence="2" id="KW-1185">Reference proteome</keyword>
<evidence type="ECO:0000313" key="1">
    <source>
        <dbReference type="EMBL" id="MBD2772510.1"/>
    </source>
</evidence>
<dbReference type="Proteomes" id="UP000629098">
    <property type="component" value="Unassembled WGS sequence"/>
</dbReference>
<comment type="caution">
    <text evidence="1">The sequence shown here is derived from an EMBL/GenBank/DDBJ whole genome shotgun (WGS) entry which is preliminary data.</text>
</comment>
<proteinExistence type="predicted"/>
<evidence type="ECO:0000313" key="2">
    <source>
        <dbReference type="Proteomes" id="UP000629098"/>
    </source>
</evidence>
<protein>
    <submittedName>
        <fullName evidence="1">Uncharacterized protein</fullName>
    </submittedName>
</protein>
<reference evidence="1" key="1">
    <citation type="submission" date="2020-09" db="EMBL/GenBank/DDBJ databases">
        <title>Iningainema tapete sp. nov. (Scytonemataceae, Cyanobacteria) from greenhouses in central Florida (USA) produces two types of nodularin with biosynthetic potential for microcystin-LR and anabaenopeptins.</title>
        <authorList>
            <person name="Berthold D.E."/>
            <person name="Lefler F.W."/>
            <person name="Huang I.-S."/>
            <person name="Abdulla H."/>
            <person name="Zimba P.V."/>
            <person name="Laughinghouse H.D. IV."/>
        </authorList>
    </citation>
    <scope>NUCLEOTIDE SEQUENCE</scope>
    <source>
        <strain evidence="1">BLCCT55</strain>
    </source>
</reference>
<dbReference type="AlphaFoldDB" id="A0A8J6XG59"/>
<dbReference type="EMBL" id="JACXAE010000040">
    <property type="protein sequence ID" value="MBD2772510.1"/>
    <property type="molecule type" value="Genomic_DNA"/>
</dbReference>
<dbReference type="RefSeq" id="WP_190827172.1">
    <property type="nucleotide sequence ID" value="NZ_CAWPPI010000040.1"/>
</dbReference>